<dbReference type="EMBL" id="JAGMWT010000002">
    <property type="protein sequence ID" value="KAH7135819.1"/>
    <property type="molecule type" value="Genomic_DNA"/>
</dbReference>
<feature type="region of interest" description="Disordered" evidence="1">
    <location>
        <begin position="30"/>
        <end position="93"/>
    </location>
</feature>
<feature type="compositionally biased region" description="Basic and acidic residues" evidence="1">
    <location>
        <begin position="59"/>
        <end position="70"/>
    </location>
</feature>
<dbReference type="AlphaFoldDB" id="A0A9P9EAR6"/>
<proteinExistence type="predicted"/>
<evidence type="ECO:0000313" key="3">
    <source>
        <dbReference type="Proteomes" id="UP000700596"/>
    </source>
</evidence>
<keyword evidence="3" id="KW-1185">Reference proteome</keyword>
<name>A0A9P9EAR6_9PLEO</name>
<dbReference type="OrthoDB" id="3800629at2759"/>
<feature type="compositionally biased region" description="Basic and acidic residues" evidence="1">
    <location>
        <begin position="30"/>
        <end position="39"/>
    </location>
</feature>
<dbReference type="Proteomes" id="UP000700596">
    <property type="component" value="Unassembled WGS sequence"/>
</dbReference>
<accession>A0A9P9EAR6</accession>
<protein>
    <submittedName>
        <fullName evidence="2">Uncharacterized protein</fullName>
    </submittedName>
</protein>
<feature type="region of interest" description="Disordered" evidence="1">
    <location>
        <begin position="109"/>
        <end position="152"/>
    </location>
</feature>
<gene>
    <name evidence="2" type="ORF">B0J11DRAFT_171589</name>
</gene>
<comment type="caution">
    <text evidence="2">The sequence shown here is derived from an EMBL/GenBank/DDBJ whole genome shotgun (WGS) entry which is preliminary data.</text>
</comment>
<reference evidence="2" key="1">
    <citation type="journal article" date="2021" name="Nat. Commun.">
        <title>Genetic determinants of endophytism in the Arabidopsis root mycobiome.</title>
        <authorList>
            <person name="Mesny F."/>
            <person name="Miyauchi S."/>
            <person name="Thiergart T."/>
            <person name="Pickel B."/>
            <person name="Atanasova L."/>
            <person name="Karlsson M."/>
            <person name="Huettel B."/>
            <person name="Barry K.W."/>
            <person name="Haridas S."/>
            <person name="Chen C."/>
            <person name="Bauer D."/>
            <person name="Andreopoulos W."/>
            <person name="Pangilinan J."/>
            <person name="LaButti K."/>
            <person name="Riley R."/>
            <person name="Lipzen A."/>
            <person name="Clum A."/>
            <person name="Drula E."/>
            <person name="Henrissat B."/>
            <person name="Kohler A."/>
            <person name="Grigoriev I.V."/>
            <person name="Martin F.M."/>
            <person name="Hacquard S."/>
        </authorList>
    </citation>
    <scope>NUCLEOTIDE SEQUENCE</scope>
    <source>
        <strain evidence="2">MPI-CAGE-CH-0243</strain>
    </source>
</reference>
<evidence type="ECO:0000256" key="1">
    <source>
        <dbReference type="SAM" id="MobiDB-lite"/>
    </source>
</evidence>
<sequence>MMSISFQAYKSEMFSPATTPIWNANFSRHIPESMDKSPDRNTPSPFISYSPGGQPRNQGSDRLDVPERPPSRTPSPTQYAFITSTGDEGATAARQKLKTVRSHVMKNYLQQQQRQGQGAASSDRRKGKQRARSSRSSSHEVESSTVSPARSDRISSMAEIGSLFSGFSLANPFASFGGDYQSSPGTCKSVGLSIQFWLVNKSRYLRFGLWFHSSTG</sequence>
<evidence type="ECO:0000313" key="2">
    <source>
        <dbReference type="EMBL" id="KAH7135819.1"/>
    </source>
</evidence>
<organism evidence="2 3">
    <name type="scientific">Dendryphion nanum</name>
    <dbReference type="NCBI Taxonomy" id="256645"/>
    <lineage>
        <taxon>Eukaryota</taxon>
        <taxon>Fungi</taxon>
        <taxon>Dikarya</taxon>
        <taxon>Ascomycota</taxon>
        <taxon>Pezizomycotina</taxon>
        <taxon>Dothideomycetes</taxon>
        <taxon>Pleosporomycetidae</taxon>
        <taxon>Pleosporales</taxon>
        <taxon>Torulaceae</taxon>
        <taxon>Dendryphion</taxon>
    </lineage>
</organism>